<protein>
    <submittedName>
        <fullName evidence="1">Uncharacterized protein</fullName>
    </submittedName>
</protein>
<comment type="caution">
    <text evidence="1">The sequence shown here is derived from an EMBL/GenBank/DDBJ whole genome shotgun (WGS) entry which is preliminary data.</text>
</comment>
<accession>A0AAW2WDT7</accession>
<gene>
    <name evidence="1" type="ORF">Slati_2470900</name>
</gene>
<dbReference type="AlphaFoldDB" id="A0AAW2WDT7"/>
<sequence>MERSTFKDLIAHKPGPCHQHQHLFLGFGTLRKDLGHLPSSAGGGFPQGPSPQ</sequence>
<reference evidence="1" key="1">
    <citation type="submission" date="2020-06" db="EMBL/GenBank/DDBJ databases">
        <authorList>
            <person name="Li T."/>
            <person name="Hu X."/>
            <person name="Zhang T."/>
            <person name="Song X."/>
            <person name="Zhang H."/>
            <person name="Dai N."/>
            <person name="Sheng W."/>
            <person name="Hou X."/>
            <person name="Wei L."/>
        </authorList>
    </citation>
    <scope>NUCLEOTIDE SEQUENCE</scope>
    <source>
        <strain evidence="1">KEN1</strain>
        <tissue evidence="1">Leaf</tissue>
    </source>
</reference>
<reference evidence="1" key="2">
    <citation type="journal article" date="2024" name="Plant">
        <title>Genomic evolution and insights into agronomic trait innovations of Sesamum species.</title>
        <authorList>
            <person name="Miao H."/>
            <person name="Wang L."/>
            <person name="Qu L."/>
            <person name="Liu H."/>
            <person name="Sun Y."/>
            <person name="Le M."/>
            <person name="Wang Q."/>
            <person name="Wei S."/>
            <person name="Zheng Y."/>
            <person name="Lin W."/>
            <person name="Duan Y."/>
            <person name="Cao H."/>
            <person name="Xiong S."/>
            <person name="Wang X."/>
            <person name="Wei L."/>
            <person name="Li C."/>
            <person name="Ma Q."/>
            <person name="Ju M."/>
            <person name="Zhao R."/>
            <person name="Li G."/>
            <person name="Mu C."/>
            <person name="Tian Q."/>
            <person name="Mei H."/>
            <person name="Zhang T."/>
            <person name="Gao T."/>
            <person name="Zhang H."/>
        </authorList>
    </citation>
    <scope>NUCLEOTIDE SEQUENCE</scope>
    <source>
        <strain evidence="1">KEN1</strain>
    </source>
</reference>
<name>A0AAW2WDT7_9LAMI</name>
<dbReference type="EMBL" id="JACGWN010000008">
    <property type="protein sequence ID" value="KAL0439879.1"/>
    <property type="molecule type" value="Genomic_DNA"/>
</dbReference>
<evidence type="ECO:0000313" key="1">
    <source>
        <dbReference type="EMBL" id="KAL0439879.1"/>
    </source>
</evidence>
<proteinExistence type="predicted"/>
<organism evidence="1">
    <name type="scientific">Sesamum latifolium</name>
    <dbReference type="NCBI Taxonomy" id="2727402"/>
    <lineage>
        <taxon>Eukaryota</taxon>
        <taxon>Viridiplantae</taxon>
        <taxon>Streptophyta</taxon>
        <taxon>Embryophyta</taxon>
        <taxon>Tracheophyta</taxon>
        <taxon>Spermatophyta</taxon>
        <taxon>Magnoliopsida</taxon>
        <taxon>eudicotyledons</taxon>
        <taxon>Gunneridae</taxon>
        <taxon>Pentapetalae</taxon>
        <taxon>asterids</taxon>
        <taxon>lamiids</taxon>
        <taxon>Lamiales</taxon>
        <taxon>Pedaliaceae</taxon>
        <taxon>Sesamum</taxon>
    </lineage>
</organism>